<dbReference type="Proteomes" id="UP000887569">
    <property type="component" value="Unplaced"/>
</dbReference>
<feature type="region of interest" description="Disordered" evidence="2">
    <location>
        <begin position="1"/>
        <end position="27"/>
    </location>
</feature>
<evidence type="ECO:0000313" key="4">
    <source>
        <dbReference type="WBParaSite" id="PgR013_g149_t02"/>
    </source>
</evidence>
<dbReference type="PROSITE" id="PS50297">
    <property type="entry name" value="ANK_REP_REGION"/>
    <property type="match status" value="1"/>
</dbReference>
<reference evidence="4" key="1">
    <citation type="submission" date="2022-11" db="UniProtKB">
        <authorList>
            <consortium name="WormBaseParasite"/>
        </authorList>
    </citation>
    <scope>IDENTIFICATION</scope>
</reference>
<feature type="region of interest" description="Disordered" evidence="2">
    <location>
        <begin position="42"/>
        <end position="82"/>
    </location>
</feature>
<dbReference type="InterPro" id="IPR002110">
    <property type="entry name" value="Ankyrin_rpt"/>
</dbReference>
<evidence type="ECO:0000256" key="1">
    <source>
        <dbReference type="PROSITE-ProRule" id="PRU00023"/>
    </source>
</evidence>
<accession>A0A915AT97</accession>
<name>A0A915AT97_PARUN</name>
<dbReference type="PROSITE" id="PS50088">
    <property type="entry name" value="ANK_REPEAT"/>
    <property type="match status" value="1"/>
</dbReference>
<keyword evidence="3" id="KW-1185">Reference proteome</keyword>
<evidence type="ECO:0000313" key="3">
    <source>
        <dbReference type="Proteomes" id="UP000887569"/>
    </source>
</evidence>
<sequence length="368" mass="40892">QVGDSAIDSLPATAVKEEEMSNSVLKTAPEPAVSEILQKVEKDDVSHSEAGNVGMSIAPVNDSNEVASVKPRTSRKRRCRMDGMEDEKKDIEMGAREAKSEAVELEWSTSLSETSAEITSSDAEQKEPFKLASLQTATMSQSSPVVQHGGTWVALPMKKSDQLQNFAFRELEELPLSVSTNAVVQLESAAFRRQFANRESPFKNFQALRNAAVEGYLTGVRWTARCPVERRGFDFNQSFRGKTLAYDLCERKCNIWSSSHENDDMLRVLVMGGARLDIPEEHRLRTPLHAAVEGCSWCLTRTLLYLRSPVNVLDADKKTPLHIAVQHSDPAAVRAVYLLLEFGADVNDVLRTIRDNRRNSLIGTMAIL</sequence>
<proteinExistence type="predicted"/>
<organism evidence="3 4">
    <name type="scientific">Parascaris univalens</name>
    <name type="common">Nematode worm</name>
    <dbReference type="NCBI Taxonomy" id="6257"/>
    <lineage>
        <taxon>Eukaryota</taxon>
        <taxon>Metazoa</taxon>
        <taxon>Ecdysozoa</taxon>
        <taxon>Nematoda</taxon>
        <taxon>Chromadorea</taxon>
        <taxon>Rhabditida</taxon>
        <taxon>Spirurina</taxon>
        <taxon>Ascaridomorpha</taxon>
        <taxon>Ascaridoidea</taxon>
        <taxon>Ascarididae</taxon>
        <taxon>Parascaris</taxon>
    </lineage>
</organism>
<feature type="repeat" description="ANK" evidence="1">
    <location>
        <begin position="316"/>
        <end position="351"/>
    </location>
</feature>
<dbReference type="SMART" id="SM00248">
    <property type="entry name" value="ANK"/>
    <property type="match status" value="3"/>
</dbReference>
<dbReference type="WBParaSite" id="PgR013_g149_t02">
    <property type="protein sequence ID" value="PgR013_g149_t02"/>
    <property type="gene ID" value="PgR013_g149"/>
</dbReference>
<keyword evidence="1" id="KW-0040">ANK repeat</keyword>
<dbReference type="Gene3D" id="1.25.40.20">
    <property type="entry name" value="Ankyrin repeat-containing domain"/>
    <property type="match status" value="1"/>
</dbReference>
<dbReference type="Pfam" id="PF12796">
    <property type="entry name" value="Ank_2"/>
    <property type="match status" value="1"/>
</dbReference>
<dbReference type="AlphaFoldDB" id="A0A915AT97"/>
<evidence type="ECO:0000256" key="2">
    <source>
        <dbReference type="SAM" id="MobiDB-lite"/>
    </source>
</evidence>
<dbReference type="SUPFAM" id="SSF48403">
    <property type="entry name" value="Ankyrin repeat"/>
    <property type="match status" value="1"/>
</dbReference>
<dbReference type="InterPro" id="IPR036770">
    <property type="entry name" value="Ankyrin_rpt-contain_sf"/>
</dbReference>
<protein>
    <submittedName>
        <fullName evidence="4">ANK_REP_REGION domain-containing protein</fullName>
    </submittedName>
</protein>